<organism evidence="8 9">
    <name type="scientific">Pseudomonas cuatrocienegasensis</name>
    <dbReference type="NCBI Taxonomy" id="543360"/>
    <lineage>
        <taxon>Bacteria</taxon>
        <taxon>Pseudomonadati</taxon>
        <taxon>Pseudomonadota</taxon>
        <taxon>Gammaproteobacteria</taxon>
        <taxon>Pseudomonadales</taxon>
        <taxon>Pseudomonadaceae</taxon>
        <taxon>Pseudomonas</taxon>
    </lineage>
</organism>
<evidence type="ECO:0000256" key="4">
    <source>
        <dbReference type="ARBA" id="ARBA00023143"/>
    </source>
</evidence>
<keyword evidence="4 5" id="KW-0975">Bacterial flagellum</keyword>
<sequence length="460" mass="47307">MAGITGIGSGIDIDSIVKASVAAERAPKDAQLARLTTKTTTQITSLGSFKSALSEFQTAADGLNDASLFGTRKASSSDATRLTASAEKTALTGTYRVEVEQLASASKIASGSLTGDSNLAFASGGKLTIGLGADSFDVDVAAGATLKEVRDAINTQLNEKGISANIISDPANGTSQLVLSSNKTGAGNDLTLAASGADLQGLVTNRPAALSEAQNAKFKIDGLSLESATNAVSGAIEGVTFTLVKAEEGVSTTLTVGENTTAVKDSLKKFVDAYNKLITTTNSLTSFTKVGESGEPLTGALLGDSTVRNVLNGLRSELSNTAAGQGGDPFRALADLGITTQKDGKLAIDDTKLTAALEDNFDAVGSFITGDNGLMNRLSDRVDGYVKSGGVLEQRISGLQKTDADIKEQKADLETRVAAIQARLYSQYNAMDSLIGQLTRTSDSLGSALSNLPGVVRERS</sequence>
<dbReference type="InterPro" id="IPR010810">
    <property type="entry name" value="Flagellin_hook_IN_motif"/>
</dbReference>
<dbReference type="Proteomes" id="UP000198512">
    <property type="component" value="Unassembled WGS sequence"/>
</dbReference>
<feature type="domain" description="Flagellar hook-associated protein 2 N-terminal" evidence="6">
    <location>
        <begin position="9"/>
        <end position="105"/>
    </location>
</feature>
<gene>
    <name evidence="8" type="ORF">SAMN05216600_102101</name>
</gene>
<evidence type="ECO:0000256" key="3">
    <source>
        <dbReference type="ARBA" id="ARBA00023054"/>
    </source>
</evidence>
<dbReference type="Pfam" id="PF02465">
    <property type="entry name" value="FliD_N"/>
    <property type="match status" value="1"/>
</dbReference>
<comment type="subcellular location">
    <subcellularLocation>
        <location evidence="5">Secreted</location>
    </subcellularLocation>
    <subcellularLocation>
        <location evidence="5">Bacterial flagellum</location>
    </subcellularLocation>
</comment>
<name>A0ABY1B3X3_9PSED</name>
<evidence type="ECO:0000259" key="6">
    <source>
        <dbReference type="Pfam" id="PF02465"/>
    </source>
</evidence>
<comment type="similarity">
    <text evidence="1 5">Belongs to the FliD family.</text>
</comment>
<keyword evidence="9" id="KW-1185">Reference proteome</keyword>
<dbReference type="InterPro" id="IPR040026">
    <property type="entry name" value="FliD"/>
</dbReference>
<keyword evidence="8" id="KW-0966">Cell projection</keyword>
<dbReference type="EMBL" id="FOFP01000002">
    <property type="protein sequence ID" value="SEP87010.1"/>
    <property type="molecule type" value="Genomic_DNA"/>
</dbReference>
<keyword evidence="3" id="KW-0175">Coiled coil</keyword>
<keyword evidence="8" id="KW-0969">Cilium</keyword>
<feature type="domain" description="Flagellar hook-associated protein 2 C-terminal" evidence="7">
    <location>
        <begin position="213"/>
        <end position="439"/>
    </location>
</feature>
<dbReference type="Pfam" id="PF07195">
    <property type="entry name" value="FliD_C"/>
    <property type="match status" value="1"/>
</dbReference>
<dbReference type="InterPro" id="IPR010809">
    <property type="entry name" value="FliD_C"/>
</dbReference>
<evidence type="ECO:0000256" key="5">
    <source>
        <dbReference type="RuleBase" id="RU362066"/>
    </source>
</evidence>
<comment type="function">
    <text evidence="5">Required for morphogenesis and for the elongation of the flagellar filament by facilitating polymerization of the flagellin monomers at the tip of growing filament. Forms a capping structure, which prevents flagellin subunits (transported through the central channel of the flagellum) from leaking out without polymerization at the distal end.</text>
</comment>
<proteinExistence type="inferred from homology"/>
<evidence type="ECO:0000313" key="9">
    <source>
        <dbReference type="Proteomes" id="UP000198512"/>
    </source>
</evidence>
<dbReference type="Pfam" id="PF07196">
    <property type="entry name" value="Flagellin_IN"/>
    <property type="match status" value="1"/>
</dbReference>
<evidence type="ECO:0000259" key="7">
    <source>
        <dbReference type="Pfam" id="PF07195"/>
    </source>
</evidence>
<keyword evidence="5" id="KW-0964">Secreted</keyword>
<protein>
    <recommendedName>
        <fullName evidence="5">Flagellar hook-associated protein 2</fullName>
        <shortName evidence="5">HAP2</shortName>
    </recommendedName>
    <alternativeName>
        <fullName evidence="5">Flagellar cap protein</fullName>
    </alternativeName>
</protein>
<dbReference type="PANTHER" id="PTHR30288:SF0">
    <property type="entry name" value="FLAGELLAR HOOK-ASSOCIATED PROTEIN 2"/>
    <property type="match status" value="1"/>
</dbReference>
<reference evidence="8 9" key="1">
    <citation type="submission" date="2016-10" db="EMBL/GenBank/DDBJ databases">
        <authorList>
            <person name="Varghese N."/>
            <person name="Submissions S."/>
        </authorList>
    </citation>
    <scope>NUCLEOTIDE SEQUENCE [LARGE SCALE GENOMIC DNA]</scope>
    <source>
        <strain evidence="8 9">CIP 109853</strain>
    </source>
</reference>
<comment type="caution">
    <text evidence="8">The sequence shown here is derived from an EMBL/GenBank/DDBJ whole genome shotgun (WGS) entry which is preliminary data.</text>
</comment>
<evidence type="ECO:0000313" key="8">
    <source>
        <dbReference type="EMBL" id="SEP87010.1"/>
    </source>
</evidence>
<dbReference type="PANTHER" id="PTHR30288">
    <property type="entry name" value="FLAGELLAR CAP/ASSEMBLY PROTEIN FLID"/>
    <property type="match status" value="1"/>
</dbReference>
<keyword evidence="8" id="KW-0282">Flagellum</keyword>
<comment type="subunit">
    <text evidence="2 5">Homopentamer.</text>
</comment>
<dbReference type="RefSeq" id="WP_069515888.1">
    <property type="nucleotide sequence ID" value="NZ_FOFP01000002.1"/>
</dbReference>
<accession>A0ABY1B3X3</accession>
<dbReference type="InterPro" id="IPR003481">
    <property type="entry name" value="FliD_N"/>
</dbReference>
<evidence type="ECO:0000256" key="1">
    <source>
        <dbReference type="ARBA" id="ARBA00009764"/>
    </source>
</evidence>
<evidence type="ECO:0000256" key="2">
    <source>
        <dbReference type="ARBA" id="ARBA00011255"/>
    </source>
</evidence>